<dbReference type="Proteomes" id="UP000604730">
    <property type="component" value="Unassembled WGS sequence"/>
</dbReference>
<comment type="pathway">
    <text evidence="1">Protein modification; protein lipoylation via exogenous pathway; protein N(6)-(lipoyl)lysine from lipoate: step 2/2.</text>
</comment>
<evidence type="ECO:0000259" key="2">
    <source>
        <dbReference type="PROSITE" id="PS51733"/>
    </source>
</evidence>
<dbReference type="Pfam" id="PF21948">
    <property type="entry name" value="LplA-B_cat"/>
    <property type="match status" value="1"/>
</dbReference>
<evidence type="ECO:0000256" key="1">
    <source>
        <dbReference type="ARBA" id="ARBA00005085"/>
    </source>
</evidence>
<dbReference type="RefSeq" id="WP_208428187.1">
    <property type="nucleotide sequence ID" value="NZ_JAEPRJ010000001.1"/>
</dbReference>
<evidence type="ECO:0000313" key="4">
    <source>
        <dbReference type="Proteomes" id="UP000604730"/>
    </source>
</evidence>
<dbReference type="NCBIfam" id="TIGR00545">
    <property type="entry name" value="lipoyltrans"/>
    <property type="match status" value="1"/>
</dbReference>
<proteinExistence type="predicted"/>
<dbReference type="EMBL" id="JAEPRJ010000001">
    <property type="protein sequence ID" value="MBK5896627.1"/>
    <property type="molecule type" value="Genomic_DNA"/>
</dbReference>
<keyword evidence="3" id="KW-0436">Ligase</keyword>
<sequence>MYKYICSENTSPYYNLALERSLFDFVDEDTVILYLWQNSHTIVIGKNQNAYAECKVDEFIKDGGTLARRPSGGGAVYHDLGNLNFSIICKESIAKEHTYQRIVKEALGYFGIVSEFNGRNDLTVDDKKFSGNAFYVKDDVLCQHGTILINSDFKELSKYLTPDISKLERNHVKSVESRVVNLSEISDKITVESMKEAMIKATNAVSIDEIPEGSKVEEYKKIFENDEWILEGKGL</sequence>
<keyword evidence="4" id="KW-1185">Reference proteome</keyword>
<dbReference type="Gene3D" id="3.30.930.10">
    <property type="entry name" value="Bira Bifunctional Protein, Domain 2"/>
    <property type="match status" value="1"/>
</dbReference>
<dbReference type="InterPro" id="IPR045864">
    <property type="entry name" value="aa-tRNA-synth_II/BPL/LPL"/>
</dbReference>
<dbReference type="InterPro" id="IPR004562">
    <property type="entry name" value="LipoylTrfase_LipoateP_Ligase"/>
</dbReference>
<dbReference type="PANTHER" id="PTHR12561:SF3">
    <property type="entry name" value="LIPOYLTRANSFERASE 1, MITOCHONDRIAL"/>
    <property type="match status" value="1"/>
</dbReference>
<evidence type="ECO:0000313" key="3">
    <source>
        <dbReference type="EMBL" id="MBK5896627.1"/>
    </source>
</evidence>
<reference evidence="3 4" key="1">
    <citation type="submission" date="2021-01" db="EMBL/GenBank/DDBJ databases">
        <title>Isolation and description of Catonella massiliensis sp. nov., a novel Catonella species, isolated from a stable periodontitis subject.</title>
        <authorList>
            <person name="Antezack A."/>
            <person name="Boxberger M."/>
            <person name="La Scola B."/>
            <person name="Monnet-Corti V."/>
        </authorList>
    </citation>
    <scope>NUCLEOTIDE SEQUENCE [LARGE SCALE GENOMIC DNA]</scope>
    <source>
        <strain evidence="3 4">Marseille-Q4567</strain>
    </source>
</reference>
<dbReference type="PROSITE" id="PS51733">
    <property type="entry name" value="BPL_LPL_CATALYTIC"/>
    <property type="match status" value="1"/>
</dbReference>
<gene>
    <name evidence="3" type="ORF">JJN12_02345</name>
</gene>
<dbReference type="GO" id="GO:0016874">
    <property type="term" value="F:ligase activity"/>
    <property type="evidence" value="ECO:0007669"/>
    <property type="project" value="UniProtKB-KW"/>
</dbReference>
<name>A0ABS1IXR8_9FIRM</name>
<dbReference type="CDD" id="cd16443">
    <property type="entry name" value="LplA"/>
    <property type="match status" value="1"/>
</dbReference>
<dbReference type="SUPFAM" id="SSF55681">
    <property type="entry name" value="Class II aaRS and biotin synthetases"/>
    <property type="match status" value="1"/>
</dbReference>
<dbReference type="InterPro" id="IPR004143">
    <property type="entry name" value="BPL_LPL_catalytic"/>
</dbReference>
<accession>A0ABS1IXR8</accession>
<protein>
    <submittedName>
        <fullName evidence="3">Lipoate--protein ligase family protein</fullName>
    </submittedName>
</protein>
<dbReference type="PANTHER" id="PTHR12561">
    <property type="entry name" value="LIPOATE-PROTEIN LIGASE"/>
    <property type="match status" value="1"/>
</dbReference>
<feature type="domain" description="BPL/LPL catalytic" evidence="2">
    <location>
        <begin position="27"/>
        <end position="210"/>
    </location>
</feature>
<comment type="caution">
    <text evidence="3">The sequence shown here is derived from an EMBL/GenBank/DDBJ whole genome shotgun (WGS) entry which is preliminary data.</text>
</comment>
<organism evidence="3 4">
    <name type="scientific">Catonella massiliensis</name>
    <dbReference type="NCBI Taxonomy" id="2799636"/>
    <lineage>
        <taxon>Bacteria</taxon>
        <taxon>Bacillati</taxon>
        <taxon>Bacillota</taxon>
        <taxon>Clostridia</taxon>
        <taxon>Lachnospirales</taxon>
        <taxon>Lachnospiraceae</taxon>
        <taxon>Catonella</taxon>
    </lineage>
</organism>